<proteinExistence type="predicted"/>
<dbReference type="KEGG" id="hnv:DDQ68_04490"/>
<keyword evidence="2" id="KW-1185">Reference proteome</keyword>
<evidence type="ECO:0000313" key="1">
    <source>
        <dbReference type="EMBL" id="AWM32116.1"/>
    </source>
</evidence>
<protein>
    <submittedName>
        <fullName evidence="1">Uncharacterized protein</fullName>
    </submittedName>
</protein>
<organism evidence="1 2">
    <name type="scientific">Hymenobacter nivis</name>
    <dbReference type="NCBI Taxonomy" id="1850093"/>
    <lineage>
        <taxon>Bacteria</taxon>
        <taxon>Pseudomonadati</taxon>
        <taxon>Bacteroidota</taxon>
        <taxon>Cytophagia</taxon>
        <taxon>Cytophagales</taxon>
        <taxon>Hymenobacteraceae</taxon>
        <taxon>Hymenobacter</taxon>
    </lineage>
</organism>
<dbReference type="AlphaFoldDB" id="A0A2Z3GLQ6"/>
<sequence length="100" mass="11537">MVATGWFKGTVPGSKPGEHAWNLVKINGQWGNLDVLCYDPLYPTYDFLLDPNEFQRTHYANKFSDDEALRILKQFKRLNRQLSYFLVLGPRQATRVVCSA</sequence>
<reference evidence="2" key="1">
    <citation type="submission" date="2018-04" db="EMBL/GenBank/DDBJ databases">
        <title>Complete genome of Antarctic heterotrophic bacterium Hymenobacter nivis.</title>
        <authorList>
            <person name="Terashima M."/>
        </authorList>
    </citation>
    <scope>NUCLEOTIDE SEQUENCE [LARGE SCALE GENOMIC DNA]</scope>
    <source>
        <strain evidence="2">NBRC 111535</strain>
    </source>
</reference>
<dbReference type="Proteomes" id="UP000245999">
    <property type="component" value="Chromosome"/>
</dbReference>
<name>A0A2Z3GLQ6_9BACT</name>
<dbReference type="OrthoDB" id="9788327at2"/>
<evidence type="ECO:0000313" key="2">
    <source>
        <dbReference type="Proteomes" id="UP000245999"/>
    </source>
</evidence>
<gene>
    <name evidence="1" type="ORF">DDQ68_04490</name>
</gene>
<dbReference type="EMBL" id="CP029145">
    <property type="protein sequence ID" value="AWM32116.1"/>
    <property type="molecule type" value="Genomic_DNA"/>
</dbReference>
<accession>A0A2Z3GLQ6</accession>